<dbReference type="OrthoDB" id="9765204at2"/>
<name>A0A5R8Z8L6_9ACTN</name>
<protein>
    <submittedName>
        <fullName evidence="1">Uncharacterized protein</fullName>
    </submittedName>
</protein>
<dbReference type="EMBL" id="VANP01000003">
    <property type="protein sequence ID" value="TLP62113.1"/>
    <property type="molecule type" value="Genomic_DNA"/>
</dbReference>
<sequence>MNPNASKHIWEETRGLAFSRPYAEQARLSSLADAIDNVEIGNWENMMRSGDWELIFSQPRQEGLNAVLKHARHLGGF</sequence>
<comment type="caution">
    <text evidence="1">The sequence shown here is derived from an EMBL/GenBank/DDBJ whole genome shotgun (WGS) entry which is preliminary data.</text>
</comment>
<accession>A0A5R8Z8L6</accession>
<reference evidence="1" key="1">
    <citation type="submission" date="2019-05" db="EMBL/GenBank/DDBJ databases">
        <title>Isolation, diversity and antifungal activity of Actinobacteria from wheat.</title>
        <authorList>
            <person name="Yu B."/>
        </authorList>
    </citation>
    <scope>NUCLEOTIDE SEQUENCE [LARGE SCALE GENOMIC DNA]</scope>
    <source>
        <strain evidence="1">NEAU-HEGS1-5</strain>
    </source>
</reference>
<dbReference type="AlphaFoldDB" id="A0A5R8Z8L6"/>
<proteinExistence type="predicted"/>
<organism evidence="1 2">
    <name type="scientific">Microbispora triticiradicis</name>
    <dbReference type="NCBI Taxonomy" id="2200763"/>
    <lineage>
        <taxon>Bacteria</taxon>
        <taxon>Bacillati</taxon>
        <taxon>Actinomycetota</taxon>
        <taxon>Actinomycetes</taxon>
        <taxon>Streptosporangiales</taxon>
        <taxon>Streptosporangiaceae</taxon>
        <taxon>Microbispora</taxon>
    </lineage>
</organism>
<keyword evidence="2" id="KW-1185">Reference proteome</keyword>
<evidence type="ECO:0000313" key="1">
    <source>
        <dbReference type="EMBL" id="TLP62113.1"/>
    </source>
</evidence>
<evidence type="ECO:0000313" key="2">
    <source>
        <dbReference type="Proteomes" id="UP000309033"/>
    </source>
</evidence>
<dbReference type="Proteomes" id="UP000309033">
    <property type="component" value="Unassembled WGS sequence"/>
</dbReference>
<gene>
    <name evidence="1" type="ORF">FED44_09050</name>
</gene>